<keyword evidence="2" id="KW-0973">c-di-GMP</keyword>
<dbReference type="InterPro" id="IPR043128">
    <property type="entry name" value="Rev_trsase/Diguanyl_cyclase"/>
</dbReference>
<dbReference type="Gene3D" id="3.30.70.270">
    <property type="match status" value="1"/>
</dbReference>
<dbReference type="Pfam" id="PF00990">
    <property type="entry name" value="GGDEF"/>
    <property type="match status" value="1"/>
</dbReference>
<dbReference type="EMBL" id="AP022839">
    <property type="protein sequence ID" value="BCA96009.1"/>
    <property type="molecule type" value="Genomic_DNA"/>
</dbReference>
<dbReference type="PANTHER" id="PTHR33121:SF70">
    <property type="entry name" value="SIGNALING PROTEIN YKOW"/>
    <property type="match status" value="1"/>
</dbReference>
<dbReference type="InterPro" id="IPR035919">
    <property type="entry name" value="EAL_sf"/>
</dbReference>
<dbReference type="KEGG" id="lant:TUM19329_23700"/>
<proteinExistence type="predicted"/>
<evidence type="ECO:0000313" key="6">
    <source>
        <dbReference type="Proteomes" id="UP000502894"/>
    </source>
</evidence>
<dbReference type="PANTHER" id="PTHR33121">
    <property type="entry name" value="CYCLIC DI-GMP PHOSPHODIESTERASE PDEF"/>
    <property type="match status" value="1"/>
</dbReference>
<dbReference type="PROSITE" id="PS50887">
    <property type="entry name" value="GGDEF"/>
    <property type="match status" value="1"/>
</dbReference>
<dbReference type="EC" id="3.1.4.52" evidence="1"/>
<dbReference type="InterPro" id="IPR001633">
    <property type="entry name" value="EAL_dom"/>
</dbReference>
<dbReference type="PROSITE" id="PS50883">
    <property type="entry name" value="EAL"/>
    <property type="match status" value="1"/>
</dbReference>
<feature type="domain" description="GGDEF" evidence="4">
    <location>
        <begin position="1"/>
        <end position="79"/>
    </location>
</feature>
<evidence type="ECO:0000313" key="5">
    <source>
        <dbReference type="EMBL" id="BCA96009.1"/>
    </source>
</evidence>
<evidence type="ECO:0000259" key="3">
    <source>
        <dbReference type="PROSITE" id="PS50883"/>
    </source>
</evidence>
<name>A0A6F8T6D0_9GAMM</name>
<dbReference type="SUPFAM" id="SSF141868">
    <property type="entry name" value="EAL domain-like"/>
    <property type="match status" value="1"/>
</dbReference>
<organism evidence="5 6">
    <name type="scientific">Legionella antarctica</name>
    <dbReference type="NCBI Taxonomy" id="2708020"/>
    <lineage>
        <taxon>Bacteria</taxon>
        <taxon>Pseudomonadati</taxon>
        <taxon>Pseudomonadota</taxon>
        <taxon>Gammaproteobacteria</taxon>
        <taxon>Legionellales</taxon>
        <taxon>Legionellaceae</taxon>
        <taxon>Legionella</taxon>
    </lineage>
</organism>
<dbReference type="Pfam" id="PF00563">
    <property type="entry name" value="EAL"/>
    <property type="match status" value="1"/>
</dbReference>
<dbReference type="RefSeq" id="WP_173237456.1">
    <property type="nucleotide sequence ID" value="NZ_AP022839.1"/>
</dbReference>
<dbReference type="GO" id="GO:0071111">
    <property type="term" value="F:cyclic-guanylate-specific phosphodiesterase activity"/>
    <property type="evidence" value="ECO:0007669"/>
    <property type="project" value="UniProtKB-EC"/>
</dbReference>
<feature type="domain" description="EAL" evidence="3">
    <location>
        <begin position="88"/>
        <end position="341"/>
    </location>
</feature>
<evidence type="ECO:0000259" key="4">
    <source>
        <dbReference type="PROSITE" id="PS50887"/>
    </source>
</evidence>
<dbReference type="SMART" id="SM00052">
    <property type="entry name" value="EAL"/>
    <property type="match status" value="1"/>
</dbReference>
<dbReference type="SUPFAM" id="SSF55073">
    <property type="entry name" value="Nucleotide cyclase"/>
    <property type="match status" value="1"/>
</dbReference>
<evidence type="ECO:0000256" key="2">
    <source>
        <dbReference type="ARBA" id="ARBA00022636"/>
    </source>
</evidence>
<keyword evidence="6" id="KW-1185">Reference proteome</keyword>
<dbReference type="InterPro" id="IPR029787">
    <property type="entry name" value="Nucleotide_cyclase"/>
</dbReference>
<dbReference type="CDD" id="cd01948">
    <property type="entry name" value="EAL"/>
    <property type="match status" value="1"/>
</dbReference>
<evidence type="ECO:0000256" key="1">
    <source>
        <dbReference type="ARBA" id="ARBA00012282"/>
    </source>
</evidence>
<reference evidence="5" key="1">
    <citation type="journal article" date="2020" name="Microbiol. Resour. Announc.">
        <title>Complete Genome Sequence of Novel Psychrotolerant Legionella Strain TUM19329, Isolated from Antarctic Lake Sediment.</title>
        <authorList>
            <person name="Shimada S."/>
            <person name="Nakai R."/>
            <person name="Aoki K."/>
            <person name="Shimoeda N."/>
            <person name="Ohno G."/>
            <person name="Miyazaki Y."/>
            <person name="Kudoh S."/>
            <person name="Imura S."/>
            <person name="Watanabe K."/>
            <person name="Ishii Y."/>
            <person name="Tateda K."/>
        </authorList>
    </citation>
    <scope>NUCLEOTIDE SEQUENCE [LARGE SCALE GENOMIC DNA]</scope>
    <source>
        <strain evidence="5">TUM19329</strain>
    </source>
</reference>
<gene>
    <name evidence="5" type="ORF">TUM19329_23700</name>
</gene>
<dbReference type="InterPro" id="IPR000160">
    <property type="entry name" value="GGDEF_dom"/>
</dbReference>
<dbReference type="InterPro" id="IPR050706">
    <property type="entry name" value="Cyclic-di-GMP_PDE-like"/>
</dbReference>
<protein>
    <recommendedName>
        <fullName evidence="1">cyclic-guanylate-specific phosphodiesterase</fullName>
        <ecNumber evidence="1">3.1.4.52</ecNumber>
    </recommendedName>
</protein>
<dbReference type="Gene3D" id="3.20.20.450">
    <property type="entry name" value="EAL domain"/>
    <property type="match status" value="1"/>
</dbReference>
<dbReference type="FunFam" id="3.20.20.450:FF:000001">
    <property type="entry name" value="Cyclic di-GMP phosphodiesterase yahA"/>
    <property type="match status" value="1"/>
</dbReference>
<accession>A0A6F8T6D0</accession>
<sequence length="353" mass="40517">MIFNRFKTVENIISVASKILDSLNQPFQIKNRDININTTMGISLFPKDGKTVNELLKCADLAMYQAKERGGNQYYFYAKYLNERSKSCFKLEAELRKAIKNKEFFLLYQPQFNINPGSLLCAEALIRWNHPTRGLLLPLDFIPIAEDSGLIVPIGEWVLREVCRQINAWHKTGLPLIRVAVNIATQQLRQANFTHTVQEILNEFELDSQYLEFEIAENVVITHQDIIQTINQLKEIGIKIALDDFGTGNSSINYLKQIQFDCLKIDKSFVQNISTSRSDEVIIEAIIAMARSFNFKVLAEGVETLKQMDFLKQRDCDEIQGFLFSQPLTPKEIEKHLKKSSILPSKKKKSNYG</sequence>
<dbReference type="AlphaFoldDB" id="A0A6F8T6D0"/>
<dbReference type="Proteomes" id="UP000502894">
    <property type="component" value="Chromosome"/>
</dbReference>